<gene>
    <name evidence="2" type="ORF">HU137_05865</name>
</gene>
<name>A0A838ZNK9_9FLAO</name>
<dbReference type="AlphaFoldDB" id="A0A838ZNK9"/>
<dbReference type="InterPro" id="IPR036514">
    <property type="entry name" value="SGNH_hydro_sf"/>
</dbReference>
<evidence type="ECO:0000313" key="3">
    <source>
        <dbReference type="Proteomes" id="UP000552241"/>
    </source>
</evidence>
<dbReference type="EMBL" id="JACDZE010000001">
    <property type="protein sequence ID" value="MBA5629296.1"/>
    <property type="molecule type" value="Genomic_DNA"/>
</dbReference>
<dbReference type="Proteomes" id="UP000552241">
    <property type="component" value="Unassembled WGS sequence"/>
</dbReference>
<proteinExistence type="predicted"/>
<keyword evidence="1" id="KW-0732">Signal</keyword>
<keyword evidence="3" id="KW-1185">Reference proteome</keyword>
<feature type="signal peptide" evidence="1">
    <location>
        <begin position="1"/>
        <end position="17"/>
    </location>
</feature>
<dbReference type="SUPFAM" id="SSF52266">
    <property type="entry name" value="SGNH hydrolase"/>
    <property type="match status" value="2"/>
</dbReference>
<accession>A0A838ZNK9</accession>
<dbReference type="GO" id="GO:0016788">
    <property type="term" value="F:hydrolase activity, acting on ester bonds"/>
    <property type="evidence" value="ECO:0007669"/>
    <property type="project" value="UniProtKB-ARBA"/>
</dbReference>
<dbReference type="PROSITE" id="PS51257">
    <property type="entry name" value="PROKAR_LIPOPROTEIN"/>
    <property type="match status" value="1"/>
</dbReference>
<reference evidence="2 3" key="1">
    <citation type="submission" date="2020-07" db="EMBL/GenBank/DDBJ databases">
        <title>Moheibacter lacus sp. nov., a member of the family Flavobacteriaceae isolated from freshwater lake sediment.</title>
        <authorList>
            <person name="Liu Y."/>
        </authorList>
    </citation>
    <scope>NUCLEOTIDE SEQUENCE [LARGE SCALE GENOMIC DNA]</scope>
    <source>
        <strain evidence="2 3">BDHS18</strain>
    </source>
</reference>
<feature type="chain" id="PRO_5032403311" evidence="1">
    <location>
        <begin position="18"/>
        <end position="519"/>
    </location>
</feature>
<protein>
    <submittedName>
        <fullName evidence="2">G-D-S-L family lipolytic protein</fullName>
    </submittedName>
</protein>
<organism evidence="2 3">
    <name type="scientific">Moheibacter lacus</name>
    <dbReference type="NCBI Taxonomy" id="2745851"/>
    <lineage>
        <taxon>Bacteria</taxon>
        <taxon>Pseudomonadati</taxon>
        <taxon>Bacteroidota</taxon>
        <taxon>Flavobacteriia</taxon>
        <taxon>Flavobacteriales</taxon>
        <taxon>Weeksellaceae</taxon>
        <taxon>Moheibacter</taxon>
    </lineage>
</organism>
<dbReference type="RefSeq" id="WP_182042857.1">
    <property type="nucleotide sequence ID" value="NZ_JACDZE010000001.1"/>
</dbReference>
<evidence type="ECO:0000313" key="2">
    <source>
        <dbReference type="EMBL" id="MBA5629296.1"/>
    </source>
</evidence>
<dbReference type="Gene3D" id="3.40.50.1110">
    <property type="entry name" value="SGNH hydrolase"/>
    <property type="match status" value="2"/>
</dbReference>
<evidence type="ECO:0000256" key="1">
    <source>
        <dbReference type="SAM" id="SignalP"/>
    </source>
</evidence>
<comment type="caution">
    <text evidence="2">The sequence shown here is derived from an EMBL/GenBank/DDBJ whole genome shotgun (WGS) entry which is preliminary data.</text>
</comment>
<sequence length="519" mass="54406">MKNLSKILIATSLVAFASCEPDFDEPVEDFVVTSGEADFSKYIALGNSLTSGYSDNALFSSGQVNSYPNMLATQMAMAGGGSFAQPLMPDDIGGFTNLGVAGRMTLQLVDGSLTPVSTPAQSPLTPASGGPFGNMGVPGAKSYHLLAPNYGDPAGIGTYANPYFVRFASSSTTTVLADAAAQAPTFVSLWIGSNDVLSYATSGGVGTNQMAANNTDVTTYGSNDISHPQVVAGSIQMILETLINQGGAKGAIANVPGITNIPFFTTVPYAPLDPSNPSFGAMIPALNAQFGQLNAVFDYLGVPERKVVFNTDAASAVVIEDETLPNLFDQIRSVLVSQGMDMGTATILADTYKQSRQATSDELMIFTSQTVIGQINTDRVAELMAMGVPQEQAAQLSVNGITYPLTDNWVLIPSEIQAINAATDAYNAAIQQLANNYGLAFVDANRALEQLNTESGITYFGNTYTATYVSGGAFSLDGVHLSAKGYAVVANYFIDAINLKFGSTLRNVNPNNYPGVVIP</sequence>